<comment type="subcellular location">
    <subcellularLocation>
        <location evidence="1">Endoplasmic reticulum membrane</location>
        <topology evidence="1">Single-pass type I membrane protein</topology>
    </subcellularLocation>
</comment>
<accession>A0AAV5TD08</accession>
<dbReference type="Pfam" id="PF22904">
    <property type="entry name" value="NOMO1-like_2nd"/>
    <property type="match status" value="1"/>
</dbReference>
<dbReference type="Proteomes" id="UP001432027">
    <property type="component" value="Unassembled WGS sequence"/>
</dbReference>
<dbReference type="InterPro" id="IPR055073">
    <property type="entry name" value="NOMO1-like_9th"/>
</dbReference>
<feature type="non-terminal residue" evidence="13">
    <location>
        <position position="957"/>
    </location>
</feature>
<feature type="domain" description="NOMO seventh transthyretin-like" evidence="11">
    <location>
        <begin position="550"/>
        <end position="613"/>
    </location>
</feature>
<dbReference type="InterPro" id="IPR055075">
    <property type="entry name" value="NOMO-like_N"/>
</dbReference>
<feature type="chain" id="PRO_5043562903" evidence="7">
    <location>
        <begin position="21"/>
        <end position="957"/>
    </location>
</feature>
<reference evidence="13" key="1">
    <citation type="submission" date="2023-10" db="EMBL/GenBank/DDBJ databases">
        <title>Genome assembly of Pristionchus species.</title>
        <authorList>
            <person name="Yoshida K."/>
            <person name="Sommer R.J."/>
        </authorList>
    </citation>
    <scope>NUCLEOTIDE SEQUENCE</scope>
    <source>
        <strain evidence="13">RS0144</strain>
    </source>
</reference>
<dbReference type="InterPro" id="IPR056190">
    <property type="entry name" value="NOMO_5th"/>
</dbReference>
<feature type="domain" description="NOMO-like ninth beta-sandwich" evidence="9">
    <location>
        <begin position="704"/>
        <end position="766"/>
    </location>
</feature>
<evidence type="ECO:0000256" key="4">
    <source>
        <dbReference type="ARBA" id="ARBA00022824"/>
    </source>
</evidence>
<dbReference type="PANTHER" id="PTHR23303">
    <property type="entry name" value="CARBOXYPEPTIDASE REGULATORY REGION-CONTAINING"/>
    <property type="match status" value="1"/>
</dbReference>
<dbReference type="SUPFAM" id="SSF49478">
    <property type="entry name" value="Cna protein B-type domain"/>
    <property type="match status" value="1"/>
</dbReference>
<name>A0AAV5TD08_9BILA</name>
<dbReference type="Pfam" id="PF23194">
    <property type="entry name" value="NOMO_5th"/>
    <property type="match status" value="1"/>
</dbReference>
<dbReference type="Pfam" id="PF23141">
    <property type="entry name" value="Ig_NOMO"/>
    <property type="match status" value="1"/>
</dbReference>
<keyword evidence="5" id="KW-1133">Transmembrane helix</keyword>
<dbReference type="InterPro" id="IPR008969">
    <property type="entry name" value="CarboxyPept-like_regulatory"/>
</dbReference>
<keyword evidence="6" id="KW-0472">Membrane</keyword>
<evidence type="ECO:0000256" key="2">
    <source>
        <dbReference type="ARBA" id="ARBA00022692"/>
    </source>
</evidence>
<feature type="signal peptide" evidence="7">
    <location>
        <begin position="1"/>
        <end position="20"/>
    </location>
</feature>
<dbReference type="EMBL" id="BTSX01000003">
    <property type="protein sequence ID" value="GMS89496.1"/>
    <property type="molecule type" value="Genomic_DNA"/>
</dbReference>
<dbReference type="SUPFAM" id="SSF49464">
    <property type="entry name" value="Carboxypeptidase regulatory domain-like"/>
    <property type="match status" value="1"/>
</dbReference>
<evidence type="ECO:0000256" key="7">
    <source>
        <dbReference type="SAM" id="SignalP"/>
    </source>
</evidence>
<protein>
    <submittedName>
        <fullName evidence="13">Uncharacterized protein</fullName>
    </submittedName>
</protein>
<organism evidence="13 14">
    <name type="scientific">Pristionchus entomophagus</name>
    <dbReference type="NCBI Taxonomy" id="358040"/>
    <lineage>
        <taxon>Eukaryota</taxon>
        <taxon>Metazoa</taxon>
        <taxon>Ecdysozoa</taxon>
        <taxon>Nematoda</taxon>
        <taxon>Chromadorea</taxon>
        <taxon>Rhabditida</taxon>
        <taxon>Rhabditina</taxon>
        <taxon>Diplogasteromorpha</taxon>
        <taxon>Diplogasteroidea</taxon>
        <taxon>Neodiplogasteridae</taxon>
        <taxon>Pristionchus</taxon>
    </lineage>
</organism>
<dbReference type="InterPro" id="IPR056319">
    <property type="entry name" value="NOMO_7th"/>
</dbReference>
<evidence type="ECO:0000256" key="3">
    <source>
        <dbReference type="ARBA" id="ARBA00022729"/>
    </source>
</evidence>
<evidence type="ECO:0000313" key="13">
    <source>
        <dbReference type="EMBL" id="GMS89496.1"/>
    </source>
</evidence>
<proteinExistence type="predicted"/>
<evidence type="ECO:0000256" key="6">
    <source>
        <dbReference type="ARBA" id="ARBA00023136"/>
    </source>
</evidence>
<feature type="domain" description="NOMO-like N-terminal beta-sandwich" evidence="8">
    <location>
        <begin position="26"/>
        <end position="110"/>
    </location>
</feature>
<evidence type="ECO:0000313" key="14">
    <source>
        <dbReference type="Proteomes" id="UP001432027"/>
    </source>
</evidence>
<comment type="caution">
    <text evidence="13">The sequence shown here is derived from an EMBL/GenBank/DDBJ whole genome shotgun (WGS) entry which is preliminary data.</text>
</comment>
<gene>
    <name evidence="13" type="ORF">PENTCL1PPCAC_11671</name>
</gene>
<keyword evidence="3 7" id="KW-0732">Signal</keyword>
<evidence type="ECO:0000259" key="12">
    <source>
        <dbReference type="Pfam" id="PF23194"/>
    </source>
</evidence>
<feature type="domain" description="NOMO second beta-sandwich" evidence="10">
    <location>
        <begin position="115"/>
        <end position="197"/>
    </location>
</feature>
<evidence type="ECO:0000259" key="11">
    <source>
        <dbReference type="Pfam" id="PF23141"/>
    </source>
</evidence>
<evidence type="ECO:0000256" key="1">
    <source>
        <dbReference type="ARBA" id="ARBA00004115"/>
    </source>
</evidence>
<evidence type="ECO:0000256" key="5">
    <source>
        <dbReference type="ARBA" id="ARBA00022989"/>
    </source>
</evidence>
<dbReference type="AlphaFoldDB" id="A0AAV5TD08"/>
<evidence type="ECO:0000259" key="9">
    <source>
        <dbReference type="Pfam" id="PF22902"/>
    </source>
</evidence>
<dbReference type="InterPro" id="IPR055074">
    <property type="entry name" value="NOMO1-3_2nd"/>
</dbReference>
<sequence length="957" mass="102379">MTSMRVIPLLLAALAAAAYADVYSCGGFVKSDVPIDFSKIKVKLLTPEGHLRHEESVNAANGYYMIPVYTKGSYSIRVSAPEGWFFEPSTFDFKLDGTTDKCSLEEDINFALSAFTIEGAVLSQNGQGPSGLKLELLKEGSRIVSTTTSEGGKYRFQAPPGKYTVSTEKGANVCISHSSSHVEVKSSPIKVEPPLKISGYPVSIKVSSPNGPLKDAEISLFSSVDPKLPSCRVIIPADKAVEGAHFICTLGKTDSKGEVDVSCIAPGSYHIRPTSEGLTFEPVVSSIGVVDEGVSTAFSVGAFIASGRVKVGGKSLAAVQVVINGKSSGSTDSSGSFTVNGLKDGRVSVTARAPHTSFSTHDNLLLSTTKRSIPDIVVEGFEVCGKVERSSEGGYEALKIAPEDKPTDIQSIRPDAKGQFCRSVPPGKYTIGPVSADSSLAPASTVVDVSEAPEINLQFTHFKTDVELKFTCIGPCDSLSLDLLSARTGKAVASAKGVEHFIFKDVSPGKYTVKIPEGVGSCWEKDEVKMEVGQKKPDPAQLIQSGFKSNLHLSHPATIEWQHEDQKAAKGSIVGRRGLNTLCLPAVGGYKMKISSCMVFDKPSLSLTVPSDVRLETYAVSATVSGRLDGAVPGTKISIGSKNDVREITVDGSGSFSFQEPLTSASQKLVLTPLSSTHLFSPPSHSFIFDGECEKNVVVFEATKGIFMDGSVVPAVEGVEIEAVNKNDKTTLVAKTDAKGKYRIGPIRRADDMEIIATKDGYSFVEGGKHGDLKSIKLSQLTLSFEDKETGERLDDVMLYVRGSGGEKKTVHHRVEKDGQIKLAALAPDTFIRAVMQEYQLDPSTITVNTKEGEHDEKIIKGTRIAYSGWGVVREMSGAPLSDVRVEALSEQCDQHQLVTMTKKDGLFRVRGLKPGCSYKIGVQSVEGSPAPHCFPSSFNVKMTDTDVKGLEMVSLP</sequence>
<evidence type="ECO:0000259" key="8">
    <source>
        <dbReference type="Pfam" id="PF22898"/>
    </source>
</evidence>
<keyword evidence="2" id="KW-0812">Transmembrane</keyword>
<keyword evidence="4" id="KW-0256">Endoplasmic reticulum</keyword>
<evidence type="ECO:0000259" key="10">
    <source>
        <dbReference type="Pfam" id="PF22904"/>
    </source>
</evidence>
<dbReference type="GO" id="GO:0005789">
    <property type="term" value="C:endoplasmic reticulum membrane"/>
    <property type="evidence" value="ECO:0007669"/>
    <property type="project" value="UniProtKB-SubCell"/>
</dbReference>
<dbReference type="Pfam" id="PF22898">
    <property type="entry name" value="NOMO1-like_1st"/>
    <property type="match status" value="1"/>
</dbReference>
<feature type="domain" description="NOMO fifth transthyretin-like" evidence="12">
    <location>
        <begin position="382"/>
        <end position="459"/>
    </location>
</feature>
<dbReference type="InterPro" id="IPR013783">
    <property type="entry name" value="Ig-like_fold"/>
</dbReference>
<dbReference type="Pfam" id="PF22902">
    <property type="entry name" value="NOMO1-like_9th"/>
    <property type="match status" value="1"/>
</dbReference>
<dbReference type="InterPro" id="IPR051417">
    <property type="entry name" value="SDr/BOS_complex"/>
</dbReference>
<keyword evidence="14" id="KW-1185">Reference proteome</keyword>
<dbReference type="Gene3D" id="2.60.40.10">
    <property type="entry name" value="Immunoglobulins"/>
    <property type="match status" value="1"/>
</dbReference>
<dbReference type="PANTHER" id="PTHR23303:SF14">
    <property type="entry name" value="BOS COMPLEX SUBUNIT NOMO1-RELATED"/>
    <property type="match status" value="1"/>
</dbReference>